<reference evidence="12 13" key="1">
    <citation type="submission" date="2015-01" db="EMBL/GenBank/DDBJ databases">
        <title>The Genome Sequence of Exophiala mesophila CBS40295.</title>
        <authorList>
            <consortium name="The Broad Institute Genomics Platform"/>
            <person name="Cuomo C."/>
            <person name="de Hoog S."/>
            <person name="Gorbushina A."/>
            <person name="Stielow B."/>
            <person name="Teixiera M."/>
            <person name="Abouelleil A."/>
            <person name="Chapman S.B."/>
            <person name="Priest M."/>
            <person name="Young S.K."/>
            <person name="Wortman J."/>
            <person name="Nusbaum C."/>
            <person name="Birren B."/>
        </authorList>
    </citation>
    <scope>NUCLEOTIDE SEQUENCE [LARGE SCALE GENOMIC DNA]</scope>
    <source>
        <strain evidence="12 13">CBS 40295</strain>
    </source>
</reference>
<dbReference type="Pfam" id="PF01532">
    <property type="entry name" value="Glyco_hydro_47"/>
    <property type="match status" value="1"/>
</dbReference>
<keyword evidence="13" id="KW-1185">Reference proteome</keyword>
<evidence type="ECO:0000256" key="5">
    <source>
        <dbReference type="ARBA" id="ARBA00023157"/>
    </source>
</evidence>
<feature type="chain" id="PRO_5002252344" description="alpha-1,2-Mannosidase" evidence="11">
    <location>
        <begin position="33"/>
        <end position="605"/>
    </location>
</feature>
<dbReference type="GO" id="GO:0004571">
    <property type="term" value="F:mannosyl-oligosaccharide 1,2-alpha-mannosidase activity"/>
    <property type="evidence" value="ECO:0007669"/>
    <property type="project" value="InterPro"/>
</dbReference>
<dbReference type="RefSeq" id="XP_016219906.1">
    <property type="nucleotide sequence ID" value="XM_016372995.1"/>
</dbReference>
<proteinExistence type="inferred from homology"/>
<dbReference type="EC" id="3.2.1.-" evidence="9"/>
<dbReference type="GO" id="GO:0016020">
    <property type="term" value="C:membrane"/>
    <property type="evidence" value="ECO:0007669"/>
    <property type="project" value="InterPro"/>
</dbReference>
<accession>A0A0D1Z0I1</accession>
<evidence type="ECO:0000256" key="10">
    <source>
        <dbReference type="SAM" id="MobiDB-lite"/>
    </source>
</evidence>
<dbReference type="Proteomes" id="UP000054302">
    <property type="component" value="Unassembled WGS sequence"/>
</dbReference>
<feature type="region of interest" description="Disordered" evidence="10">
    <location>
        <begin position="32"/>
        <end position="64"/>
    </location>
</feature>
<evidence type="ECO:0000256" key="3">
    <source>
        <dbReference type="ARBA" id="ARBA00007658"/>
    </source>
</evidence>
<evidence type="ECO:0000256" key="6">
    <source>
        <dbReference type="PIRSR" id="PIRSR601382-1"/>
    </source>
</evidence>
<keyword evidence="4 9" id="KW-0378">Hydrolase</keyword>
<keyword evidence="9" id="KW-0326">Glycosidase</keyword>
<feature type="active site" evidence="6">
    <location>
        <position position="506"/>
    </location>
</feature>
<dbReference type="GO" id="GO:0005783">
    <property type="term" value="C:endoplasmic reticulum"/>
    <property type="evidence" value="ECO:0007669"/>
    <property type="project" value="TreeGrafter"/>
</dbReference>
<dbReference type="InterPro" id="IPR012341">
    <property type="entry name" value="6hp_glycosidase-like_sf"/>
</dbReference>
<dbReference type="GO" id="GO:0005509">
    <property type="term" value="F:calcium ion binding"/>
    <property type="evidence" value="ECO:0007669"/>
    <property type="project" value="InterPro"/>
</dbReference>
<feature type="active site" description="Proton donor" evidence="6">
    <location>
        <position position="192"/>
    </location>
</feature>
<evidence type="ECO:0000256" key="4">
    <source>
        <dbReference type="ARBA" id="ARBA00022801"/>
    </source>
</evidence>
<evidence type="ECO:0000256" key="11">
    <source>
        <dbReference type="SAM" id="SignalP"/>
    </source>
</evidence>
<name>A0A0D1Z0I1_EXOME</name>
<dbReference type="InterPro" id="IPR001382">
    <property type="entry name" value="Glyco_hydro_47"/>
</dbReference>
<dbReference type="PRINTS" id="PR00747">
    <property type="entry name" value="GLYHDRLASE47"/>
</dbReference>
<dbReference type="OMA" id="TEHAWTM"/>
<feature type="active site" description="Proton donor" evidence="6">
    <location>
        <position position="443"/>
    </location>
</feature>
<dbReference type="STRING" id="212818.A0A0D1Z0I1"/>
<keyword evidence="7" id="KW-0106">Calcium</keyword>
<evidence type="ECO:0000313" key="12">
    <source>
        <dbReference type="EMBL" id="KIV88332.1"/>
    </source>
</evidence>
<protein>
    <recommendedName>
        <fullName evidence="9">alpha-1,2-Mannosidase</fullName>
        <ecNumber evidence="9">3.2.1.-</ecNumber>
    </recommendedName>
</protein>
<dbReference type="PANTHER" id="PTHR11742">
    <property type="entry name" value="MANNOSYL-OLIGOSACCHARIDE ALPHA-1,2-MANNOSIDASE-RELATED"/>
    <property type="match status" value="1"/>
</dbReference>
<evidence type="ECO:0000256" key="7">
    <source>
        <dbReference type="PIRSR" id="PIRSR601382-2"/>
    </source>
</evidence>
<evidence type="ECO:0000256" key="2">
    <source>
        <dbReference type="ARBA" id="ARBA00004922"/>
    </source>
</evidence>
<dbReference type="HOGENOM" id="CLU_003818_0_0_1"/>
<dbReference type="GO" id="GO:0005975">
    <property type="term" value="P:carbohydrate metabolic process"/>
    <property type="evidence" value="ECO:0007669"/>
    <property type="project" value="InterPro"/>
</dbReference>
<keyword evidence="11" id="KW-0732">Signal</keyword>
<dbReference type="GO" id="GO:0036503">
    <property type="term" value="P:ERAD pathway"/>
    <property type="evidence" value="ECO:0007669"/>
    <property type="project" value="UniProtKB-ARBA"/>
</dbReference>
<feature type="binding site" evidence="7">
    <location>
        <position position="596"/>
    </location>
    <ligand>
        <name>Ca(2+)</name>
        <dbReference type="ChEBI" id="CHEBI:29108"/>
    </ligand>
</feature>
<dbReference type="Gene3D" id="1.50.10.10">
    <property type="match status" value="1"/>
</dbReference>
<evidence type="ECO:0000256" key="1">
    <source>
        <dbReference type="ARBA" id="ARBA00001913"/>
    </source>
</evidence>
<dbReference type="UniPathway" id="UPA00378"/>
<feature type="active site" evidence="6">
    <location>
        <position position="329"/>
    </location>
</feature>
<dbReference type="OrthoDB" id="8118055at2759"/>
<gene>
    <name evidence="12" type="ORF">PV10_08024</name>
</gene>
<dbReference type="EMBL" id="KN847525">
    <property type="protein sequence ID" value="KIV88332.1"/>
    <property type="molecule type" value="Genomic_DNA"/>
</dbReference>
<keyword evidence="5 8" id="KW-1015">Disulfide bond</keyword>
<evidence type="ECO:0000313" key="13">
    <source>
        <dbReference type="Proteomes" id="UP000054302"/>
    </source>
</evidence>
<dbReference type="FunFam" id="1.50.10.10:FF:000037">
    <property type="entry name" value="alpha-1,2-Mannosidase"/>
    <property type="match status" value="1"/>
</dbReference>
<feature type="disulfide bond" evidence="8">
    <location>
        <begin position="400"/>
        <end position="429"/>
    </location>
</feature>
<dbReference type="PANTHER" id="PTHR11742:SF89">
    <property type="entry name" value="ALPHA-1,2-MANNOSIDASE"/>
    <property type="match status" value="1"/>
</dbReference>
<dbReference type="AlphaFoldDB" id="A0A0D1Z0I1"/>
<dbReference type="GeneID" id="27325869"/>
<organism evidence="12 13">
    <name type="scientific">Exophiala mesophila</name>
    <name type="common">Black yeast-like fungus</name>
    <dbReference type="NCBI Taxonomy" id="212818"/>
    <lineage>
        <taxon>Eukaryota</taxon>
        <taxon>Fungi</taxon>
        <taxon>Dikarya</taxon>
        <taxon>Ascomycota</taxon>
        <taxon>Pezizomycotina</taxon>
        <taxon>Eurotiomycetes</taxon>
        <taxon>Chaetothyriomycetidae</taxon>
        <taxon>Chaetothyriales</taxon>
        <taxon>Herpotrichiellaceae</taxon>
        <taxon>Exophiala</taxon>
    </lineage>
</organism>
<comment type="cofactor">
    <cofactor evidence="1 7">
        <name>Ca(2+)</name>
        <dbReference type="ChEBI" id="CHEBI:29108"/>
    </cofactor>
</comment>
<dbReference type="InterPro" id="IPR050749">
    <property type="entry name" value="Glycosyl_Hydrolase_47"/>
</dbReference>
<comment type="pathway">
    <text evidence="2">Protein modification; protein glycosylation.</text>
</comment>
<sequence>MDFANLPRRWPWLVGLALFSIFLLYHLHESRSLSPTPNTVADDSNSPLTNPYQPPPVSDDGHFHWEHRPTHYPLNSLTPLPTGQPKPLPRVQHSFGPESAADREVRLSRQSKVKETLIKAWQSYRIHAWMYDELSPISGQPRTSFGGWAATLVDTLDTLWIMDLKDEFKEAAAAAVHIQFSTSTESTVNMFETNIRYLGGFLAAYDLSGDERMLHKAVEVGNMLLVAFDTPNHMPISRWQWKQAADGIEKQVAPGFMLVSELGSFSVEFTRLSQVTGDHRWYDAIDRITKLFESQQQKTKIPGLWPVVVNPKDMDMTSDRAFTLGGMSDSLYEYFPKEYVLLGGLNPVYERLYQRSMAASIEHLLFRPMTPTNADILFGGDARAEDSGVALEARGQHLTCFAGGMFALGGRIFSNPEHVNIGRKLTDACVWAYENMSHGVMPEIAHFVPCPSKQDCTWDTAIYDAAVLERTGSSAENLSIDEILVQKHLPPGFTDIDDRRYILRPEAIESVFILYRITGDKSYQDVAWRMFESILNLTSTELANAAIPDVTATGSDGKPPKDDRMESFWLAETLKYFYLIFSEPDLISLDQYVLNTEAHPLRRPT</sequence>
<dbReference type="InterPro" id="IPR036026">
    <property type="entry name" value="Seven-hairpin_glycosidases"/>
</dbReference>
<feature type="compositionally biased region" description="Polar residues" evidence="10">
    <location>
        <begin position="32"/>
        <end position="51"/>
    </location>
</feature>
<dbReference type="VEuPathDB" id="FungiDB:PV10_08024"/>
<feature type="signal peptide" evidence="11">
    <location>
        <begin position="1"/>
        <end position="32"/>
    </location>
</feature>
<comment type="similarity">
    <text evidence="3 9">Belongs to the glycosyl hydrolase 47 family.</text>
</comment>
<keyword evidence="7" id="KW-0479">Metal-binding</keyword>
<evidence type="ECO:0000256" key="8">
    <source>
        <dbReference type="PIRSR" id="PIRSR601382-3"/>
    </source>
</evidence>
<evidence type="ECO:0000256" key="9">
    <source>
        <dbReference type="RuleBase" id="RU361193"/>
    </source>
</evidence>
<dbReference type="SUPFAM" id="SSF48225">
    <property type="entry name" value="Seven-hairpin glycosidases"/>
    <property type="match status" value="1"/>
</dbReference>